<dbReference type="HOGENOM" id="CLU_065488_0_0_1"/>
<proteinExistence type="predicted"/>
<accession>B5Y4E7</accession>
<sequence length="339" mass="37333">MELNTSATTTATYSQIDLKEQAVPQAHAVAVLGVPHVKAVPKVEVVAPADLAGGYQFTVDLNGRVLLVSVPDGGVSQGQSFQATVVSEVDHDRDGPHESEHQASGDVPVGGWRGGLCDRCSHGYCHPTCCLSFWCPSIALGQVMTRSGLNWLGDPLENSGHKAPPAHSTGWSAFRILLVMTIAVYALTIFLVIIITEASPNYYSNDPSQPVASTDTLIWLILKYSLRQVWMTFQGIYYFGDTNPPVASTDTPIWVIATDSLRQFLIRLFVIYFVVITIKTCRVFRRRHGSPGVLFEDYFLIVFNRWCIVAQMLHHTADYSHQKAACCTETGLAHDQHIV</sequence>
<dbReference type="EMBL" id="CP001142">
    <property type="protein sequence ID" value="ACI65749.1"/>
    <property type="molecule type" value="Genomic_DNA"/>
</dbReference>
<evidence type="ECO:0000256" key="1">
    <source>
        <dbReference type="SAM" id="Phobius"/>
    </source>
</evidence>
<keyword evidence="3" id="KW-1185">Reference proteome</keyword>
<evidence type="ECO:0000313" key="3">
    <source>
        <dbReference type="Proteomes" id="UP000000759"/>
    </source>
</evidence>
<keyword evidence="1" id="KW-0472">Membrane</keyword>
<dbReference type="OrthoDB" id="43859at2759"/>
<dbReference type="InParanoid" id="B5Y4E7"/>
<dbReference type="PaxDb" id="2850-Phatr43815"/>
<reference evidence="3" key="2">
    <citation type="submission" date="2008-08" db="EMBL/GenBank/DDBJ databases">
        <authorList>
            <consortium name="Diatom Consortium"/>
            <person name="Grigoriev I."/>
            <person name="Grimwood J."/>
            <person name="Kuo A."/>
            <person name="Otillar R.P."/>
            <person name="Salamov A."/>
            <person name="Detter J.C."/>
            <person name="Lindquist E."/>
            <person name="Shapiro H."/>
            <person name="Lucas S."/>
            <person name="Glavina del Rio T."/>
            <person name="Pitluck S."/>
            <person name="Rokhsar D."/>
            <person name="Bowler C."/>
        </authorList>
    </citation>
    <scope>GENOME REANNOTATION</scope>
    <source>
        <strain evidence="3">CCAP 1055/1</strain>
    </source>
</reference>
<organism evidence="2 3">
    <name type="scientific">Phaeodactylum tricornutum (strain CCAP 1055/1)</name>
    <dbReference type="NCBI Taxonomy" id="556484"/>
    <lineage>
        <taxon>Eukaryota</taxon>
        <taxon>Sar</taxon>
        <taxon>Stramenopiles</taxon>
        <taxon>Ochrophyta</taxon>
        <taxon>Bacillariophyta</taxon>
        <taxon>Bacillariophyceae</taxon>
        <taxon>Bacillariophycidae</taxon>
        <taxon>Naviculales</taxon>
        <taxon>Phaeodactylaceae</taxon>
        <taxon>Phaeodactylum</taxon>
    </lineage>
</organism>
<dbReference type="KEGG" id="pti:PHATR_43815"/>
<keyword evidence="1" id="KW-0812">Transmembrane</keyword>
<dbReference type="RefSeq" id="XP_002186279.1">
    <property type="nucleotide sequence ID" value="XM_002186243.1"/>
</dbReference>
<evidence type="ECO:0000313" key="2">
    <source>
        <dbReference type="EMBL" id="ACI65749.1"/>
    </source>
</evidence>
<feature type="transmembrane region" description="Helical" evidence="1">
    <location>
        <begin position="176"/>
        <end position="195"/>
    </location>
</feature>
<protein>
    <submittedName>
        <fullName evidence="2">Uncharacterized protein</fullName>
    </submittedName>
</protein>
<dbReference type="AlphaFoldDB" id="B5Y4E7"/>
<dbReference type="GeneID" id="7203952"/>
<name>B5Y4E7_PHATC</name>
<feature type="transmembrane region" description="Helical" evidence="1">
    <location>
        <begin position="264"/>
        <end position="281"/>
    </location>
</feature>
<dbReference type="Proteomes" id="UP000000759">
    <property type="component" value="Chromosome 3"/>
</dbReference>
<reference evidence="2 3" key="1">
    <citation type="journal article" date="2008" name="Nature">
        <title>The Phaeodactylum genome reveals the evolutionary history of diatom genomes.</title>
        <authorList>
            <person name="Bowler C."/>
            <person name="Allen A.E."/>
            <person name="Badger J.H."/>
            <person name="Grimwood J."/>
            <person name="Jabbari K."/>
            <person name="Kuo A."/>
            <person name="Maheswari U."/>
            <person name="Martens C."/>
            <person name="Maumus F."/>
            <person name="Otillar R.P."/>
            <person name="Rayko E."/>
            <person name="Salamov A."/>
            <person name="Vandepoele K."/>
            <person name="Beszteri B."/>
            <person name="Gruber A."/>
            <person name="Heijde M."/>
            <person name="Katinka M."/>
            <person name="Mock T."/>
            <person name="Valentin K."/>
            <person name="Verret F."/>
            <person name="Berges J.A."/>
            <person name="Brownlee C."/>
            <person name="Cadoret J.P."/>
            <person name="Chiovitti A."/>
            <person name="Choi C.J."/>
            <person name="Coesel S."/>
            <person name="De Martino A."/>
            <person name="Detter J.C."/>
            <person name="Durkin C."/>
            <person name="Falciatore A."/>
            <person name="Fournet J."/>
            <person name="Haruta M."/>
            <person name="Huysman M.J."/>
            <person name="Jenkins B.D."/>
            <person name="Jiroutova K."/>
            <person name="Jorgensen R.E."/>
            <person name="Joubert Y."/>
            <person name="Kaplan A."/>
            <person name="Kroger N."/>
            <person name="Kroth P.G."/>
            <person name="La Roche J."/>
            <person name="Lindquist E."/>
            <person name="Lommer M."/>
            <person name="Martin-Jezequel V."/>
            <person name="Lopez P.J."/>
            <person name="Lucas S."/>
            <person name="Mangogna M."/>
            <person name="McGinnis K."/>
            <person name="Medlin L.K."/>
            <person name="Montsant A."/>
            <person name="Oudot-Le Secq M.P."/>
            <person name="Napoli C."/>
            <person name="Obornik M."/>
            <person name="Parker M.S."/>
            <person name="Petit J.L."/>
            <person name="Porcel B.M."/>
            <person name="Poulsen N."/>
            <person name="Robison M."/>
            <person name="Rychlewski L."/>
            <person name="Rynearson T.A."/>
            <person name="Schmutz J."/>
            <person name="Shapiro H."/>
            <person name="Siaut M."/>
            <person name="Stanley M."/>
            <person name="Sussman M.R."/>
            <person name="Taylor A.R."/>
            <person name="Vardi A."/>
            <person name="von Dassow P."/>
            <person name="Vyverman W."/>
            <person name="Willis A."/>
            <person name="Wyrwicz L.S."/>
            <person name="Rokhsar D.S."/>
            <person name="Weissenbach J."/>
            <person name="Armbrust E.V."/>
            <person name="Green B.R."/>
            <person name="Van de Peer Y."/>
            <person name="Grigoriev I.V."/>
        </authorList>
    </citation>
    <scope>NUCLEOTIDE SEQUENCE [LARGE SCALE GENOMIC DNA]</scope>
    <source>
        <strain evidence="2 3">CCAP 1055/1</strain>
    </source>
</reference>
<keyword evidence="1" id="KW-1133">Transmembrane helix</keyword>
<gene>
    <name evidence="2" type="ORF">PHATR_43815</name>
</gene>